<evidence type="ECO:0000313" key="2">
    <source>
        <dbReference type="EMBL" id="KAL0157880.1"/>
    </source>
</evidence>
<sequence length="53" mass="5864">TLHCVNPENENGPEVTVKCLNCDTITQVKEKLLDAVYKGSPYSQRPKAGDMDL</sequence>
<feature type="non-terminal residue" evidence="2">
    <location>
        <position position="53"/>
    </location>
</feature>
<evidence type="ECO:0000259" key="1">
    <source>
        <dbReference type="Pfam" id="PF20170"/>
    </source>
</evidence>
<dbReference type="Gene3D" id="3.10.20.90">
    <property type="entry name" value="Phosphatidylinositol 3-kinase Catalytic Subunit, Chain A, domain 1"/>
    <property type="match status" value="1"/>
</dbReference>
<dbReference type="Proteomes" id="UP001529510">
    <property type="component" value="Unassembled WGS sequence"/>
</dbReference>
<feature type="domain" description="Plexin cytoplasmic RhoGTPase-binding" evidence="1">
    <location>
        <begin position="1"/>
        <end position="53"/>
    </location>
</feature>
<proteinExistence type="predicted"/>
<dbReference type="Pfam" id="PF20170">
    <property type="entry name" value="Plexin_RBD"/>
    <property type="match status" value="1"/>
</dbReference>
<protein>
    <recommendedName>
        <fullName evidence="1">Plexin cytoplasmic RhoGTPase-binding domain-containing protein</fullName>
    </recommendedName>
</protein>
<dbReference type="PANTHER" id="PTHR22625">
    <property type="entry name" value="PLEXIN"/>
    <property type="match status" value="1"/>
</dbReference>
<dbReference type="EMBL" id="JAMKFB020000023">
    <property type="protein sequence ID" value="KAL0157880.1"/>
    <property type="molecule type" value="Genomic_DNA"/>
</dbReference>
<evidence type="ECO:0000313" key="3">
    <source>
        <dbReference type="Proteomes" id="UP001529510"/>
    </source>
</evidence>
<keyword evidence="3" id="KW-1185">Reference proteome</keyword>
<gene>
    <name evidence="2" type="ORF">M9458_045956</name>
</gene>
<dbReference type="InterPro" id="IPR031148">
    <property type="entry name" value="Plexin"/>
</dbReference>
<feature type="non-terminal residue" evidence="2">
    <location>
        <position position="1"/>
    </location>
</feature>
<dbReference type="AlphaFoldDB" id="A0ABD0N6Y3"/>
<accession>A0ABD0N6Y3</accession>
<name>A0ABD0N6Y3_CIRMR</name>
<reference evidence="2 3" key="1">
    <citation type="submission" date="2024-05" db="EMBL/GenBank/DDBJ databases">
        <title>Genome sequencing and assembly of Indian major carp, Cirrhinus mrigala (Hamilton, 1822).</title>
        <authorList>
            <person name="Mohindra V."/>
            <person name="Chowdhury L.M."/>
            <person name="Lal K."/>
            <person name="Jena J.K."/>
        </authorList>
    </citation>
    <scope>NUCLEOTIDE SEQUENCE [LARGE SCALE GENOMIC DNA]</scope>
    <source>
        <strain evidence="2">CM1030</strain>
        <tissue evidence="2">Blood</tissue>
    </source>
</reference>
<dbReference type="PANTHER" id="PTHR22625:SF35">
    <property type="entry name" value="PLEXIN-A1"/>
    <property type="match status" value="1"/>
</dbReference>
<dbReference type="InterPro" id="IPR046800">
    <property type="entry name" value="Plexin_RBD"/>
</dbReference>
<organism evidence="2 3">
    <name type="scientific">Cirrhinus mrigala</name>
    <name type="common">Mrigala</name>
    <dbReference type="NCBI Taxonomy" id="683832"/>
    <lineage>
        <taxon>Eukaryota</taxon>
        <taxon>Metazoa</taxon>
        <taxon>Chordata</taxon>
        <taxon>Craniata</taxon>
        <taxon>Vertebrata</taxon>
        <taxon>Euteleostomi</taxon>
        <taxon>Actinopterygii</taxon>
        <taxon>Neopterygii</taxon>
        <taxon>Teleostei</taxon>
        <taxon>Ostariophysi</taxon>
        <taxon>Cypriniformes</taxon>
        <taxon>Cyprinidae</taxon>
        <taxon>Labeoninae</taxon>
        <taxon>Labeonini</taxon>
        <taxon>Cirrhinus</taxon>
    </lineage>
</organism>
<comment type="caution">
    <text evidence="2">The sequence shown here is derived from an EMBL/GenBank/DDBJ whole genome shotgun (WGS) entry which is preliminary data.</text>
</comment>